<feature type="transmembrane region" description="Helical" evidence="8">
    <location>
        <begin position="310"/>
        <end position="329"/>
    </location>
</feature>
<keyword evidence="4 8" id="KW-0812">Transmembrane</keyword>
<keyword evidence="3" id="KW-0808">Transferase</keyword>
<feature type="transmembrane region" description="Helical" evidence="8">
    <location>
        <begin position="141"/>
        <end position="159"/>
    </location>
</feature>
<name>A0A1H8QDX9_9BRAD</name>
<dbReference type="GO" id="GO:0005886">
    <property type="term" value="C:plasma membrane"/>
    <property type="evidence" value="ECO:0007669"/>
    <property type="project" value="UniProtKB-SubCell"/>
</dbReference>
<feature type="transmembrane region" description="Helical" evidence="8">
    <location>
        <begin position="12"/>
        <end position="33"/>
    </location>
</feature>
<evidence type="ECO:0000256" key="6">
    <source>
        <dbReference type="ARBA" id="ARBA00023136"/>
    </source>
</evidence>
<organism evidence="9 10">
    <name type="scientific">Rhodopseudomonas pseudopalustris</name>
    <dbReference type="NCBI Taxonomy" id="1513892"/>
    <lineage>
        <taxon>Bacteria</taxon>
        <taxon>Pseudomonadati</taxon>
        <taxon>Pseudomonadota</taxon>
        <taxon>Alphaproteobacteria</taxon>
        <taxon>Hyphomicrobiales</taxon>
        <taxon>Nitrobacteraceae</taxon>
        <taxon>Rhodopseudomonas</taxon>
    </lineage>
</organism>
<keyword evidence="5 8" id="KW-1133">Transmembrane helix</keyword>
<dbReference type="Proteomes" id="UP000199615">
    <property type="component" value="Unassembled WGS sequence"/>
</dbReference>
<evidence type="ECO:0000256" key="7">
    <source>
        <dbReference type="ARBA" id="ARBA00024033"/>
    </source>
</evidence>
<dbReference type="OrthoDB" id="8134281at2"/>
<feature type="transmembrane region" description="Helical" evidence="8">
    <location>
        <begin position="416"/>
        <end position="435"/>
    </location>
</feature>
<dbReference type="Pfam" id="PF09594">
    <property type="entry name" value="GT87"/>
    <property type="match status" value="1"/>
</dbReference>
<keyword evidence="10" id="KW-1185">Reference proteome</keyword>
<gene>
    <name evidence="9" type="ORF">SAMN05444123_103178</name>
</gene>
<protein>
    <recommendedName>
        <fullName evidence="11">Alpha-1,2-mannosyltransferase</fullName>
    </recommendedName>
</protein>
<keyword evidence="6 8" id="KW-0472">Membrane</keyword>
<evidence type="ECO:0008006" key="11">
    <source>
        <dbReference type="Google" id="ProtNLM"/>
    </source>
</evidence>
<dbReference type="GO" id="GO:0016758">
    <property type="term" value="F:hexosyltransferase activity"/>
    <property type="evidence" value="ECO:0007669"/>
    <property type="project" value="InterPro"/>
</dbReference>
<evidence type="ECO:0000256" key="2">
    <source>
        <dbReference type="ARBA" id="ARBA00022475"/>
    </source>
</evidence>
<comment type="subcellular location">
    <subcellularLocation>
        <location evidence="1">Cell membrane</location>
        <topology evidence="1">Multi-pass membrane protein</topology>
    </subcellularLocation>
</comment>
<evidence type="ECO:0000256" key="4">
    <source>
        <dbReference type="ARBA" id="ARBA00022692"/>
    </source>
</evidence>
<feature type="transmembrane region" description="Helical" evidence="8">
    <location>
        <begin position="102"/>
        <end position="121"/>
    </location>
</feature>
<evidence type="ECO:0000256" key="1">
    <source>
        <dbReference type="ARBA" id="ARBA00004651"/>
    </source>
</evidence>
<evidence type="ECO:0000256" key="8">
    <source>
        <dbReference type="SAM" id="Phobius"/>
    </source>
</evidence>
<dbReference type="AlphaFoldDB" id="A0A1H8QDX9"/>
<dbReference type="InterPro" id="IPR018584">
    <property type="entry name" value="GT87"/>
</dbReference>
<feature type="transmembrane region" description="Helical" evidence="8">
    <location>
        <begin position="166"/>
        <end position="183"/>
    </location>
</feature>
<sequence length="439" mass="47814">MQRQFAPRLRQLHWYEIALIAGVALALCIYLPIVVQRSAVQGLGDVQVFFRAGWAVWTGYPLYEVADHHGWTYHYPPTFALLMGPFAYPLDGFPQPAWALPLKMAVAVWYAISALALLLAIDWWARALERGATPPFEQRNWNAWWMLRIGPLAMLLPFFGDGLGRGQPSALVLLTMVGFLVLYVQGRIYAAACALAIGFTIKLFPLALLLFPLLRRDVKTVLATAGFSLVFLFVVPMLCLGPAEVVKLYTAMWTQHLSGIFTGVPNDKIAAEITFTSYDMLSIGAMLARIGAGGLPGADTLPAFATAGQLVFNVAFAGALLWIGHGRFWRLTGPQPPASEALLIGGAILCAALPVMLSVSQPNYVAFVAPLVAVVQFDAWRRSGAVKVVPLLITWAGLMWLGMVGTEGGVWQPLRVIGLATLAIVALLGWGMVCLRRAR</sequence>
<evidence type="ECO:0000313" key="9">
    <source>
        <dbReference type="EMBL" id="SEO52440.1"/>
    </source>
</evidence>
<feature type="transmembrane region" description="Helical" evidence="8">
    <location>
        <begin position="388"/>
        <end position="404"/>
    </location>
</feature>
<evidence type="ECO:0000256" key="3">
    <source>
        <dbReference type="ARBA" id="ARBA00022679"/>
    </source>
</evidence>
<comment type="similarity">
    <text evidence="7">Belongs to the glycosyltransferase 87 family.</text>
</comment>
<evidence type="ECO:0000313" key="10">
    <source>
        <dbReference type="Proteomes" id="UP000199615"/>
    </source>
</evidence>
<accession>A0A1H8QDX9</accession>
<dbReference type="RefSeq" id="WP_092682712.1">
    <property type="nucleotide sequence ID" value="NZ_FODT01000003.1"/>
</dbReference>
<reference evidence="10" key="1">
    <citation type="submission" date="2016-10" db="EMBL/GenBank/DDBJ databases">
        <authorList>
            <person name="Varghese N."/>
            <person name="Submissions S."/>
        </authorList>
    </citation>
    <scope>NUCLEOTIDE SEQUENCE [LARGE SCALE GENOMIC DNA]</scope>
    <source>
        <strain evidence="10">DSM 123</strain>
    </source>
</reference>
<feature type="transmembrane region" description="Helical" evidence="8">
    <location>
        <begin position="189"/>
        <end position="214"/>
    </location>
</feature>
<dbReference type="EMBL" id="FODT01000003">
    <property type="protein sequence ID" value="SEO52440.1"/>
    <property type="molecule type" value="Genomic_DNA"/>
</dbReference>
<proteinExistence type="inferred from homology"/>
<feature type="transmembrane region" description="Helical" evidence="8">
    <location>
        <begin position="221"/>
        <end position="243"/>
    </location>
</feature>
<evidence type="ECO:0000256" key="5">
    <source>
        <dbReference type="ARBA" id="ARBA00022989"/>
    </source>
</evidence>
<keyword evidence="2" id="KW-1003">Cell membrane</keyword>
<feature type="transmembrane region" description="Helical" evidence="8">
    <location>
        <begin position="341"/>
        <end position="358"/>
    </location>
</feature>